<evidence type="ECO:0000256" key="1">
    <source>
        <dbReference type="ARBA" id="ARBA00022801"/>
    </source>
</evidence>
<accession>A0ABR7L3V4</accession>
<gene>
    <name evidence="3" type="ORF">GPZ80_07765</name>
</gene>
<dbReference type="InterPro" id="IPR000073">
    <property type="entry name" value="AB_hydrolase_1"/>
</dbReference>
<dbReference type="Gene3D" id="3.40.50.1820">
    <property type="entry name" value="alpha/beta hydrolase"/>
    <property type="match status" value="1"/>
</dbReference>
<evidence type="ECO:0000259" key="2">
    <source>
        <dbReference type="Pfam" id="PF12697"/>
    </source>
</evidence>
<evidence type="ECO:0000313" key="3">
    <source>
        <dbReference type="EMBL" id="MBC6447066.1"/>
    </source>
</evidence>
<evidence type="ECO:0000313" key="4">
    <source>
        <dbReference type="Proteomes" id="UP000734823"/>
    </source>
</evidence>
<comment type="caution">
    <text evidence="3">The sequence shown here is derived from an EMBL/GenBank/DDBJ whole genome shotgun (WGS) entry which is preliminary data.</text>
</comment>
<dbReference type="PRINTS" id="PR00111">
    <property type="entry name" value="ABHYDROLASE"/>
</dbReference>
<dbReference type="InterPro" id="IPR050266">
    <property type="entry name" value="AB_hydrolase_sf"/>
</dbReference>
<keyword evidence="4" id="KW-1185">Reference proteome</keyword>
<proteinExistence type="predicted"/>
<protein>
    <submittedName>
        <fullName evidence="3">Alpha/beta hydrolase</fullName>
    </submittedName>
</protein>
<name>A0ABR7L3V4_9PSEU</name>
<dbReference type="GO" id="GO:0016787">
    <property type="term" value="F:hydrolase activity"/>
    <property type="evidence" value="ECO:0007669"/>
    <property type="project" value="UniProtKB-KW"/>
</dbReference>
<dbReference type="PANTHER" id="PTHR43798:SF31">
    <property type="entry name" value="AB HYDROLASE SUPERFAMILY PROTEIN YCLE"/>
    <property type="match status" value="1"/>
</dbReference>
<dbReference type="PANTHER" id="PTHR43798">
    <property type="entry name" value="MONOACYLGLYCEROL LIPASE"/>
    <property type="match status" value="1"/>
</dbReference>
<sequence length="266" mass="28318">MDYVVVNGVAVEVAGAGPPLVLLHGILQDSRSWRPQLEELRDDFTIVAWDAPGCGQSADPPETWRFAEYADCLSAVIAALELDHPIVAGLSWGGALAIEFHRRNPGVASGLVLASAYAGWAGSLPPEVCAERLESCLAQSEMAPTDVVSAWLPGLLTTDTSADEVTAMMSDFHPSGFRTMAHAMAEADLRPVLPTIDVPVLLLYGAADKRAPAETVGAALGAPIRDSRLVVIPGTGHLCNLEQPERFNDAIRNFKSEELAKRVAVD</sequence>
<organism evidence="3 4">
    <name type="scientific">Actinokineospora xionganensis</name>
    <dbReference type="NCBI Taxonomy" id="2684470"/>
    <lineage>
        <taxon>Bacteria</taxon>
        <taxon>Bacillati</taxon>
        <taxon>Actinomycetota</taxon>
        <taxon>Actinomycetes</taxon>
        <taxon>Pseudonocardiales</taxon>
        <taxon>Pseudonocardiaceae</taxon>
        <taxon>Actinokineospora</taxon>
    </lineage>
</organism>
<reference evidence="3 4" key="1">
    <citation type="submission" date="2020-06" db="EMBL/GenBank/DDBJ databases">
        <title>Actinokineospora xiongansis sp. nov., isolated from soil of Baiyangdian.</title>
        <authorList>
            <person name="Zhang X."/>
        </authorList>
    </citation>
    <scope>NUCLEOTIDE SEQUENCE [LARGE SCALE GENOMIC DNA]</scope>
    <source>
        <strain evidence="3 4">HBU206404</strain>
    </source>
</reference>
<keyword evidence="1 3" id="KW-0378">Hydrolase</keyword>
<dbReference type="RefSeq" id="WP_187219490.1">
    <property type="nucleotide sequence ID" value="NZ_JABVED010000003.1"/>
</dbReference>
<dbReference type="Pfam" id="PF12697">
    <property type="entry name" value="Abhydrolase_6"/>
    <property type="match status" value="1"/>
</dbReference>
<dbReference type="InterPro" id="IPR029058">
    <property type="entry name" value="AB_hydrolase_fold"/>
</dbReference>
<feature type="domain" description="AB hydrolase-1" evidence="2">
    <location>
        <begin position="20"/>
        <end position="250"/>
    </location>
</feature>
<dbReference type="SUPFAM" id="SSF53474">
    <property type="entry name" value="alpha/beta-Hydrolases"/>
    <property type="match status" value="1"/>
</dbReference>
<dbReference type="EMBL" id="JABVED010000003">
    <property type="protein sequence ID" value="MBC6447066.1"/>
    <property type="molecule type" value="Genomic_DNA"/>
</dbReference>
<dbReference type="Proteomes" id="UP000734823">
    <property type="component" value="Unassembled WGS sequence"/>
</dbReference>